<evidence type="ECO:0000313" key="3">
    <source>
        <dbReference type="Proteomes" id="UP001454036"/>
    </source>
</evidence>
<reference evidence="2 3" key="1">
    <citation type="submission" date="2024-01" db="EMBL/GenBank/DDBJ databases">
        <title>The complete chloroplast genome sequence of Lithospermum erythrorhizon: insights into the phylogenetic relationship among Boraginaceae species and the maternal lineages of purple gromwells.</title>
        <authorList>
            <person name="Okada T."/>
            <person name="Watanabe K."/>
        </authorList>
    </citation>
    <scope>NUCLEOTIDE SEQUENCE [LARGE SCALE GENOMIC DNA]</scope>
</reference>
<organism evidence="2 3">
    <name type="scientific">Lithospermum erythrorhizon</name>
    <name type="common">Purple gromwell</name>
    <name type="synonym">Lithospermum officinale var. erythrorhizon</name>
    <dbReference type="NCBI Taxonomy" id="34254"/>
    <lineage>
        <taxon>Eukaryota</taxon>
        <taxon>Viridiplantae</taxon>
        <taxon>Streptophyta</taxon>
        <taxon>Embryophyta</taxon>
        <taxon>Tracheophyta</taxon>
        <taxon>Spermatophyta</taxon>
        <taxon>Magnoliopsida</taxon>
        <taxon>eudicotyledons</taxon>
        <taxon>Gunneridae</taxon>
        <taxon>Pentapetalae</taxon>
        <taxon>asterids</taxon>
        <taxon>lamiids</taxon>
        <taxon>Boraginales</taxon>
        <taxon>Boraginaceae</taxon>
        <taxon>Boraginoideae</taxon>
        <taxon>Lithospermeae</taxon>
        <taxon>Lithospermum</taxon>
    </lineage>
</organism>
<name>A0AAV3QCC6_LITER</name>
<comment type="caution">
    <text evidence="2">The sequence shown here is derived from an EMBL/GenBank/DDBJ whole genome shotgun (WGS) entry which is preliminary data.</text>
</comment>
<feature type="compositionally biased region" description="Basic and acidic residues" evidence="1">
    <location>
        <begin position="11"/>
        <end position="26"/>
    </location>
</feature>
<evidence type="ECO:0000313" key="2">
    <source>
        <dbReference type="EMBL" id="GAA0160158.1"/>
    </source>
</evidence>
<evidence type="ECO:0000256" key="1">
    <source>
        <dbReference type="SAM" id="MobiDB-lite"/>
    </source>
</evidence>
<dbReference type="EMBL" id="BAABME010003789">
    <property type="protein sequence ID" value="GAA0160158.1"/>
    <property type="molecule type" value="Genomic_DNA"/>
</dbReference>
<sequence>MEVTFNTGLEDISKHISENKEKKSETVWEAYLRKRKEKKKARKTNAKSSDDESDYDQEAAEQPDDFFIEEPSTKGKGASKRNGVVTQKISLVINKLKFQVRLRFLENQQNNIAPKKRKKTKK</sequence>
<dbReference type="PANTHER" id="PTHR12202:SF0">
    <property type="entry name" value="ESF1 HOMOLOG"/>
    <property type="match status" value="1"/>
</dbReference>
<feature type="region of interest" description="Disordered" evidence="1">
    <location>
        <begin position="1"/>
        <end position="84"/>
    </location>
</feature>
<dbReference type="InterPro" id="IPR039754">
    <property type="entry name" value="Esf1"/>
</dbReference>
<protein>
    <submittedName>
        <fullName evidence="2">Uncharacterized protein</fullName>
    </submittedName>
</protein>
<dbReference type="GO" id="GO:0006364">
    <property type="term" value="P:rRNA processing"/>
    <property type="evidence" value="ECO:0007669"/>
    <property type="project" value="InterPro"/>
</dbReference>
<accession>A0AAV3QCC6</accession>
<proteinExistence type="predicted"/>
<gene>
    <name evidence="2" type="ORF">LIER_16777</name>
</gene>
<dbReference type="GO" id="GO:0003723">
    <property type="term" value="F:RNA binding"/>
    <property type="evidence" value="ECO:0007669"/>
    <property type="project" value="TreeGrafter"/>
</dbReference>
<dbReference type="Proteomes" id="UP001454036">
    <property type="component" value="Unassembled WGS sequence"/>
</dbReference>
<feature type="compositionally biased region" description="Acidic residues" evidence="1">
    <location>
        <begin position="51"/>
        <end position="68"/>
    </location>
</feature>
<dbReference type="AlphaFoldDB" id="A0AAV3QCC6"/>
<feature type="compositionally biased region" description="Basic residues" evidence="1">
    <location>
        <begin position="33"/>
        <end position="45"/>
    </location>
</feature>
<keyword evidence="3" id="KW-1185">Reference proteome</keyword>
<dbReference type="PANTHER" id="PTHR12202">
    <property type="entry name" value="ESF1 HOMOLOG"/>
    <property type="match status" value="1"/>
</dbReference>